<dbReference type="NCBIfam" id="TIGR00634">
    <property type="entry name" value="recN"/>
    <property type="match status" value="1"/>
</dbReference>
<dbReference type="GO" id="GO:0009432">
    <property type="term" value="P:SOS response"/>
    <property type="evidence" value="ECO:0007669"/>
    <property type="project" value="TreeGrafter"/>
</dbReference>
<evidence type="ECO:0000256" key="5">
    <source>
        <dbReference type="ARBA" id="ARBA00022763"/>
    </source>
</evidence>
<keyword evidence="6" id="KW-0067">ATP-binding</keyword>
<dbReference type="GO" id="GO:0006310">
    <property type="term" value="P:DNA recombination"/>
    <property type="evidence" value="ECO:0007669"/>
    <property type="project" value="InterPro"/>
</dbReference>
<dbReference type="RefSeq" id="WP_244076183.1">
    <property type="nucleotide sequence ID" value="NZ_AP025581.1"/>
</dbReference>
<evidence type="ECO:0000259" key="11">
    <source>
        <dbReference type="Pfam" id="PF02463"/>
    </source>
</evidence>
<dbReference type="CDD" id="cd03241">
    <property type="entry name" value="ABC_RecN"/>
    <property type="match status" value="1"/>
</dbReference>
<dbReference type="PANTHER" id="PTHR11059">
    <property type="entry name" value="DNA REPAIR PROTEIN RECN"/>
    <property type="match status" value="1"/>
</dbReference>
<dbReference type="Proteomes" id="UP001055105">
    <property type="component" value="Unassembled WGS sequence"/>
</dbReference>
<dbReference type="SUPFAM" id="SSF52540">
    <property type="entry name" value="P-loop containing nucleoside triphosphate hydrolases"/>
    <property type="match status" value="1"/>
</dbReference>
<dbReference type="GO" id="GO:0005524">
    <property type="term" value="F:ATP binding"/>
    <property type="evidence" value="ECO:0007669"/>
    <property type="project" value="UniProtKB-KW"/>
</dbReference>
<comment type="caution">
    <text evidence="12">The sequence shown here is derived from an EMBL/GenBank/DDBJ whole genome shotgun (WGS) entry which is preliminary data.</text>
</comment>
<proteinExistence type="inferred from homology"/>
<evidence type="ECO:0000313" key="12">
    <source>
        <dbReference type="EMBL" id="GKI18099.1"/>
    </source>
</evidence>
<dbReference type="Gene3D" id="3.40.50.300">
    <property type="entry name" value="P-loop containing nucleotide triphosphate hydrolases"/>
    <property type="match status" value="2"/>
</dbReference>
<dbReference type="EMBL" id="BQOL01000001">
    <property type="protein sequence ID" value="GKI18099.1"/>
    <property type="molecule type" value="Genomic_DNA"/>
</dbReference>
<feature type="coiled-coil region" evidence="10">
    <location>
        <begin position="155"/>
        <end position="185"/>
    </location>
</feature>
<evidence type="ECO:0000256" key="2">
    <source>
        <dbReference type="ARBA" id="ARBA00009441"/>
    </source>
</evidence>
<keyword evidence="5 9" id="KW-0227">DNA damage</keyword>
<sequence>MLRRLSVENYALIEKLEMELDPHLNIITGETGAGKSILLGALGLLLGAKNDGSAMKDAARNCVVEGTFDLSGRGMKSFFDENDLDYAPETHVTRMITPAGKSRAFINDIPVQLAQLREFGTRLIDIHSQHQNLILSSEEFRTSALDTVAGNGGLLAQYTAQYARLSELRRQLAALREAAVDGRRDEEWLRFQCEELTAANLREGEQAATEAELAVLENADRIGEVLTTLRNAFDADETGILTLLKNSENDLVRIREHYPAAGEYAERIHSVLEELKDIDNAATADCERIDADPERLAKLSARLDTLYALQQKHRAVSEAELIAARDGYAARLAAIVHGDEEIAATEKALHETEQKAAALADRLHKAREKAAAGFAKQILATLTQLGMPDTVFEVALTPLAELGRTGRDNVVFLFTANRSATPQPVERIASGGELSRVMLALKALLARCMQLPTVIFDEIDTGVSGRIADAMGEIIESLSATMQVVDITHLPQVASKGSAHFVVYKQDGRTGIRRLTAEERITEIAKMLSGSRITDAAVAQARILLGK</sequence>
<evidence type="ECO:0000256" key="3">
    <source>
        <dbReference type="ARBA" id="ARBA00021315"/>
    </source>
</evidence>
<protein>
    <recommendedName>
        <fullName evidence="3 9">DNA repair protein RecN</fullName>
    </recommendedName>
    <alternativeName>
        <fullName evidence="8 9">Recombination protein N</fullName>
    </alternativeName>
</protein>
<evidence type="ECO:0000313" key="13">
    <source>
        <dbReference type="Proteomes" id="UP001055105"/>
    </source>
</evidence>
<dbReference type="PIRSF" id="PIRSF003128">
    <property type="entry name" value="RecN"/>
    <property type="match status" value="1"/>
</dbReference>
<accession>A0AA37NMM7</accession>
<dbReference type="Pfam" id="PF02463">
    <property type="entry name" value="SMC_N"/>
    <property type="match status" value="1"/>
</dbReference>
<dbReference type="GO" id="GO:0043590">
    <property type="term" value="C:bacterial nucleoid"/>
    <property type="evidence" value="ECO:0007669"/>
    <property type="project" value="TreeGrafter"/>
</dbReference>
<dbReference type="GO" id="GO:0006281">
    <property type="term" value="P:DNA repair"/>
    <property type="evidence" value="ECO:0007669"/>
    <property type="project" value="UniProtKB-KW"/>
</dbReference>
<keyword evidence="4" id="KW-0547">Nucleotide-binding</keyword>
<dbReference type="InterPro" id="IPR003395">
    <property type="entry name" value="RecF/RecN/SMC_N"/>
</dbReference>
<feature type="coiled-coil region" evidence="10">
    <location>
        <begin position="342"/>
        <end position="369"/>
    </location>
</feature>
<reference evidence="12" key="1">
    <citation type="submission" date="2022-01" db="EMBL/GenBank/DDBJ databases">
        <title>Novel bile acid biosynthetic pathways are enriched in the microbiome of centenarians.</title>
        <authorList>
            <person name="Sato Y."/>
            <person name="Atarashi K."/>
            <person name="Plichta R.D."/>
            <person name="Arai Y."/>
            <person name="Sasajima S."/>
            <person name="Kearney M.S."/>
            <person name="Suda W."/>
            <person name="Takeshita K."/>
            <person name="Sasaki T."/>
            <person name="Okamoto S."/>
            <person name="Skelly N.A."/>
            <person name="Okamura Y."/>
            <person name="Vlamakis H."/>
            <person name="Li Y."/>
            <person name="Tanoue T."/>
            <person name="Takei H."/>
            <person name="Nittono H."/>
            <person name="Narushima S."/>
            <person name="Irie J."/>
            <person name="Itoh H."/>
            <person name="Moriya K."/>
            <person name="Sugiura Y."/>
            <person name="Suematsu M."/>
            <person name="Moritoki N."/>
            <person name="Shibata S."/>
            <person name="Littman R.D."/>
            <person name="Fischbach A.M."/>
            <person name="Uwamino Y."/>
            <person name="Inoue T."/>
            <person name="Honda A."/>
            <person name="Hattori M."/>
            <person name="Murai T."/>
            <person name="Xavier J.R."/>
            <person name="Hirose N."/>
            <person name="Honda K."/>
        </authorList>
    </citation>
    <scope>NUCLEOTIDE SEQUENCE</scope>
    <source>
        <strain evidence="12">CE91-St16</strain>
    </source>
</reference>
<evidence type="ECO:0000256" key="10">
    <source>
        <dbReference type="SAM" id="Coils"/>
    </source>
</evidence>
<gene>
    <name evidence="12" type="ORF">CE91St16_10070</name>
</gene>
<dbReference type="AlphaFoldDB" id="A0AA37NMM7"/>
<keyword evidence="7 9" id="KW-0234">DNA repair</keyword>
<evidence type="ECO:0000256" key="4">
    <source>
        <dbReference type="ARBA" id="ARBA00022741"/>
    </source>
</evidence>
<organism evidence="12 13">
    <name type="scientific">Alistipes finegoldii</name>
    <dbReference type="NCBI Taxonomy" id="214856"/>
    <lineage>
        <taxon>Bacteria</taxon>
        <taxon>Pseudomonadati</taxon>
        <taxon>Bacteroidota</taxon>
        <taxon>Bacteroidia</taxon>
        <taxon>Bacteroidales</taxon>
        <taxon>Rikenellaceae</taxon>
        <taxon>Alistipes</taxon>
    </lineage>
</organism>
<evidence type="ECO:0000256" key="8">
    <source>
        <dbReference type="ARBA" id="ARBA00033408"/>
    </source>
</evidence>
<feature type="domain" description="RecF/RecN/SMC N-terminal" evidence="11">
    <location>
        <begin position="1"/>
        <end position="507"/>
    </location>
</feature>
<comment type="similarity">
    <text evidence="2 9">Belongs to the RecN family.</text>
</comment>
<evidence type="ECO:0000256" key="7">
    <source>
        <dbReference type="ARBA" id="ARBA00023204"/>
    </source>
</evidence>
<keyword evidence="10" id="KW-0175">Coiled coil</keyword>
<dbReference type="PANTHER" id="PTHR11059:SF0">
    <property type="entry name" value="DNA REPAIR PROTEIN RECN"/>
    <property type="match status" value="1"/>
</dbReference>
<evidence type="ECO:0000256" key="6">
    <source>
        <dbReference type="ARBA" id="ARBA00022840"/>
    </source>
</evidence>
<comment type="function">
    <text evidence="1 9">May be involved in recombinational repair of damaged DNA.</text>
</comment>
<dbReference type="InterPro" id="IPR027417">
    <property type="entry name" value="P-loop_NTPase"/>
</dbReference>
<evidence type="ECO:0000256" key="1">
    <source>
        <dbReference type="ARBA" id="ARBA00003618"/>
    </source>
</evidence>
<dbReference type="InterPro" id="IPR004604">
    <property type="entry name" value="DNA_recomb/repair_RecN"/>
</dbReference>
<name>A0AA37NMM7_9BACT</name>
<evidence type="ECO:0000256" key="9">
    <source>
        <dbReference type="PIRNR" id="PIRNR003128"/>
    </source>
</evidence>